<dbReference type="AlphaFoldDB" id="A0A853ACE8"/>
<evidence type="ECO:0000313" key="9">
    <source>
        <dbReference type="Proteomes" id="UP000567795"/>
    </source>
</evidence>
<dbReference type="SUPFAM" id="SSF56112">
    <property type="entry name" value="Protein kinase-like (PK-like)"/>
    <property type="match status" value="1"/>
</dbReference>
<keyword evidence="3 7" id="KW-0812">Transmembrane</keyword>
<organism evidence="8 9">
    <name type="scientific">Allostreptomyces psammosilenae</name>
    <dbReference type="NCBI Taxonomy" id="1892865"/>
    <lineage>
        <taxon>Bacteria</taxon>
        <taxon>Bacillati</taxon>
        <taxon>Actinomycetota</taxon>
        <taxon>Actinomycetes</taxon>
        <taxon>Kitasatosporales</taxon>
        <taxon>Streptomycetaceae</taxon>
        <taxon>Allostreptomyces</taxon>
    </lineage>
</organism>
<dbReference type="Proteomes" id="UP000567795">
    <property type="component" value="Unassembled WGS sequence"/>
</dbReference>
<dbReference type="Pfam" id="PF03706">
    <property type="entry name" value="LPG_synthase_TM"/>
    <property type="match status" value="1"/>
</dbReference>
<dbReference type="PANTHER" id="PTHR39087">
    <property type="entry name" value="UPF0104 MEMBRANE PROTEIN MJ1595"/>
    <property type="match status" value="1"/>
</dbReference>
<gene>
    <name evidence="8" type="ORF">FHU37_005167</name>
</gene>
<evidence type="ECO:0000313" key="8">
    <source>
        <dbReference type="EMBL" id="NYI08138.1"/>
    </source>
</evidence>
<keyword evidence="9" id="KW-1185">Reference proteome</keyword>
<dbReference type="InterPro" id="IPR011009">
    <property type="entry name" value="Kinase-like_dom_sf"/>
</dbReference>
<dbReference type="PANTHER" id="PTHR39087:SF2">
    <property type="entry name" value="UPF0104 MEMBRANE PROTEIN MJ1595"/>
    <property type="match status" value="1"/>
</dbReference>
<feature type="transmembrane region" description="Helical" evidence="7">
    <location>
        <begin position="543"/>
        <end position="563"/>
    </location>
</feature>
<feature type="transmembrane region" description="Helical" evidence="7">
    <location>
        <begin position="62"/>
        <end position="82"/>
    </location>
</feature>
<feature type="region of interest" description="Disordered" evidence="6">
    <location>
        <begin position="1"/>
        <end position="24"/>
    </location>
</feature>
<comment type="caution">
    <text evidence="8">The sequence shown here is derived from an EMBL/GenBank/DDBJ whole genome shotgun (WGS) entry which is preliminary data.</text>
</comment>
<evidence type="ECO:0000256" key="3">
    <source>
        <dbReference type="ARBA" id="ARBA00022692"/>
    </source>
</evidence>
<dbReference type="RefSeq" id="WP_376774062.1">
    <property type="nucleotide sequence ID" value="NZ_JACBZD010000002.1"/>
</dbReference>
<feature type="transmembrane region" description="Helical" evidence="7">
    <location>
        <begin position="102"/>
        <end position="124"/>
    </location>
</feature>
<feature type="transmembrane region" description="Helical" evidence="7">
    <location>
        <begin position="575"/>
        <end position="597"/>
    </location>
</feature>
<evidence type="ECO:0000256" key="5">
    <source>
        <dbReference type="ARBA" id="ARBA00023136"/>
    </source>
</evidence>
<feature type="transmembrane region" description="Helical" evidence="7">
    <location>
        <begin position="684"/>
        <end position="703"/>
    </location>
</feature>
<protein>
    <submittedName>
        <fullName evidence="8">Uncharacterized protein (TIRG00374 family)</fullName>
    </submittedName>
</protein>
<name>A0A853ACE8_9ACTN</name>
<dbReference type="NCBIfam" id="TIGR00374">
    <property type="entry name" value="flippase-like domain"/>
    <property type="match status" value="1"/>
</dbReference>
<feature type="transmembrane region" description="Helical" evidence="7">
    <location>
        <begin position="764"/>
        <end position="783"/>
    </location>
</feature>
<reference evidence="8 9" key="1">
    <citation type="submission" date="2020-07" db="EMBL/GenBank/DDBJ databases">
        <title>Sequencing the genomes of 1000 actinobacteria strains.</title>
        <authorList>
            <person name="Klenk H.-P."/>
        </authorList>
    </citation>
    <scope>NUCLEOTIDE SEQUENCE [LARGE SCALE GENOMIC DNA]</scope>
    <source>
        <strain evidence="8 9">DSM 42178</strain>
    </source>
</reference>
<feature type="transmembrane region" description="Helical" evidence="7">
    <location>
        <begin position="735"/>
        <end position="757"/>
    </location>
</feature>
<keyword evidence="4 7" id="KW-1133">Transmembrane helix</keyword>
<keyword evidence="5 7" id="KW-0472">Membrane</keyword>
<dbReference type="EMBL" id="JACBZD010000002">
    <property type="protein sequence ID" value="NYI08138.1"/>
    <property type="molecule type" value="Genomic_DNA"/>
</dbReference>
<comment type="subcellular location">
    <subcellularLocation>
        <location evidence="1">Cell membrane</location>
        <topology evidence="1">Multi-pass membrane protein</topology>
    </subcellularLocation>
</comment>
<evidence type="ECO:0000256" key="4">
    <source>
        <dbReference type="ARBA" id="ARBA00022989"/>
    </source>
</evidence>
<sequence length="842" mass="89206">MIREHDGTTSDGAGPNEESAADAGMLSRARPYRAAPDGPTKAVEVPVDEPLLPARFHRPGDLVKALLGCLTIALVLFIATIAEATSAGLRADIGEGTANTPPFVVALAGVVSSIAVLVVPLAFAVERLIKRDGLRVADGVLAAVLAHGVALAIDLWVDQWAPASLVAALTQRSPGGEGLTDAVHGYLAPVVAYMCAVGLARRPRWQIVLWLVVGLDGLAVLLGGYTTPMSVIVTVLIGWTVAHGTMYALGVPNVRPTGAMLLAGLRRSGLEPVSCRRAGGAEDTDRLYQVELADGTALDVTVLDREQRTSGFFYRLWRRLQLRGAFTPPRHSLQSLRQTLEQEALAWYAAREAGARTPRLVLAAELGPDAAILVHEHLRGRPMSAVPDEEITDRVLRSAWEQVRRLHQHRIVHRRLSEDALVVEPDGRVHMVDLGAGEVAAGDLSLRMDLAQLLTVLALRVGPERAVAGAADVLGVDAVAAALPLLQPVALDREVRGRLRAVNKERPEGQEELLSRIREQILLVQPQAPVEPVRLQRIRPRTLVTILAGAIAAYLLGSQLAHVDLRSIRDADWRWAALAVLASALSYVAAAMVILGFVPERISFWRTFLVQLAGSFVKLVAPAAVGGVAINTRFLQRSGIPPGQAVSSVGASQLFGMVFTIALLAVFGYLTGTERTPSALSPSSTVIAGILAAAVLALLVAAIPPARRFIVTQARSIFQGVVPRLLDLFQRPSKILTGAAGTLLLTLCFVGCLYASVRAFGGELSFAAVALVFLAGNAIGSAAPTPGGLGAVEATLSGGLTAVGLPVEVAVSATLLYRLLTLWLPVLPGWVAFSVLQRKEAL</sequence>
<evidence type="ECO:0000256" key="7">
    <source>
        <dbReference type="SAM" id="Phobius"/>
    </source>
</evidence>
<feature type="transmembrane region" description="Helical" evidence="7">
    <location>
        <begin position="207"/>
        <end position="225"/>
    </location>
</feature>
<evidence type="ECO:0000256" key="2">
    <source>
        <dbReference type="ARBA" id="ARBA00022475"/>
    </source>
</evidence>
<feature type="transmembrane region" description="Helical" evidence="7">
    <location>
        <begin position="609"/>
        <end position="630"/>
    </location>
</feature>
<feature type="transmembrane region" description="Helical" evidence="7">
    <location>
        <begin position="815"/>
        <end position="836"/>
    </location>
</feature>
<dbReference type="GO" id="GO:0005886">
    <property type="term" value="C:plasma membrane"/>
    <property type="evidence" value="ECO:0007669"/>
    <property type="project" value="UniProtKB-SubCell"/>
</dbReference>
<keyword evidence="2" id="KW-1003">Cell membrane</keyword>
<feature type="transmembrane region" description="Helical" evidence="7">
    <location>
        <begin position="231"/>
        <end position="250"/>
    </location>
</feature>
<evidence type="ECO:0000256" key="1">
    <source>
        <dbReference type="ARBA" id="ARBA00004651"/>
    </source>
</evidence>
<evidence type="ECO:0000256" key="6">
    <source>
        <dbReference type="SAM" id="MobiDB-lite"/>
    </source>
</evidence>
<accession>A0A853ACE8</accession>
<feature type="transmembrane region" description="Helical" evidence="7">
    <location>
        <begin position="650"/>
        <end position="672"/>
    </location>
</feature>
<feature type="transmembrane region" description="Helical" evidence="7">
    <location>
        <begin position="136"/>
        <end position="157"/>
    </location>
</feature>
<dbReference type="InterPro" id="IPR022791">
    <property type="entry name" value="L-PG_synthase/AglD"/>
</dbReference>
<proteinExistence type="predicted"/>
<feature type="transmembrane region" description="Helical" evidence="7">
    <location>
        <begin position="183"/>
        <end position="200"/>
    </location>
</feature>